<dbReference type="SUPFAM" id="SSF51445">
    <property type="entry name" value="(Trans)glycosidases"/>
    <property type="match status" value="1"/>
</dbReference>
<proteinExistence type="inferred from homology"/>
<feature type="domain" description="Glycoside hydrolase family 31 TIM barrel" evidence="2">
    <location>
        <begin position="21"/>
        <end position="197"/>
    </location>
</feature>
<protein>
    <submittedName>
        <fullName evidence="3">Glycosyl hydrolase, family 31</fullName>
    </submittedName>
</protein>
<sequence>MYGGNADGVIREMRQLTGKVPMLPLWTYGFHQSRERYKSSRELLEVVDTYRKLAVPFDGIIQDWQYWGNHYLWNAMEFLNEDFSDYKQMIQHVHDVHAHMSISIWASFGPMTRQYRELAPKHLMFDFITWPLSGLYVWPPNMDYPSGVRVYDAYSAEARAIYWEHLTRLHKAGIDAWWMDSTDPDHHNFKDSELDQVCPITDPVTGKDFRRIMALSSQCFPVSLCRRCLY</sequence>
<reference evidence="3" key="1">
    <citation type="journal article" date="2012" name="PLoS ONE">
        <title>Gene sets for utilization of primary and secondary nutrition supplies in the distal gut of endangered iberian lynx.</title>
        <authorList>
            <person name="Alcaide M."/>
            <person name="Messina E."/>
            <person name="Richter M."/>
            <person name="Bargiela R."/>
            <person name="Peplies J."/>
            <person name="Huws S.A."/>
            <person name="Newbold C.J."/>
            <person name="Golyshin P.N."/>
            <person name="Simon M.A."/>
            <person name="Lopez G."/>
            <person name="Yakimov M.M."/>
            <person name="Ferrer M."/>
        </authorList>
    </citation>
    <scope>NUCLEOTIDE SEQUENCE</scope>
</reference>
<dbReference type="GO" id="GO:0004553">
    <property type="term" value="F:hydrolase activity, hydrolyzing O-glycosyl compounds"/>
    <property type="evidence" value="ECO:0007669"/>
    <property type="project" value="InterPro"/>
</dbReference>
<dbReference type="InterPro" id="IPR017853">
    <property type="entry name" value="GH"/>
</dbReference>
<organism evidence="3">
    <name type="scientific">gut metagenome</name>
    <dbReference type="NCBI Taxonomy" id="749906"/>
    <lineage>
        <taxon>unclassified sequences</taxon>
        <taxon>metagenomes</taxon>
        <taxon>organismal metagenomes</taxon>
    </lineage>
</organism>
<dbReference type="InterPro" id="IPR051816">
    <property type="entry name" value="Glycosyl_Hydrolase_31"/>
</dbReference>
<evidence type="ECO:0000313" key="3">
    <source>
        <dbReference type="EMBL" id="EJX07085.1"/>
    </source>
</evidence>
<dbReference type="PANTHER" id="PTHR43863:SF2">
    <property type="entry name" value="MALTASE-GLUCOAMYLASE"/>
    <property type="match status" value="1"/>
</dbReference>
<comment type="caution">
    <text evidence="3">The sequence shown here is derived from an EMBL/GenBank/DDBJ whole genome shotgun (WGS) entry which is preliminary data.</text>
</comment>
<dbReference type="EMBL" id="AMCI01000978">
    <property type="protein sequence ID" value="EJX07085.1"/>
    <property type="molecule type" value="Genomic_DNA"/>
</dbReference>
<gene>
    <name evidence="3" type="ORF">EVA_04806</name>
</gene>
<comment type="similarity">
    <text evidence="1">Belongs to the glycosyl hydrolase 31 family.</text>
</comment>
<dbReference type="GO" id="GO:0005975">
    <property type="term" value="P:carbohydrate metabolic process"/>
    <property type="evidence" value="ECO:0007669"/>
    <property type="project" value="InterPro"/>
</dbReference>
<name>J9H148_9ZZZZ</name>
<dbReference type="AlphaFoldDB" id="J9H148"/>
<dbReference type="Pfam" id="PF01055">
    <property type="entry name" value="Glyco_hydro_31_2nd"/>
    <property type="match status" value="1"/>
</dbReference>
<dbReference type="InterPro" id="IPR000322">
    <property type="entry name" value="Glyco_hydro_31_TIM"/>
</dbReference>
<evidence type="ECO:0000259" key="2">
    <source>
        <dbReference type="Pfam" id="PF01055"/>
    </source>
</evidence>
<dbReference type="PANTHER" id="PTHR43863">
    <property type="entry name" value="HYDROLASE, PUTATIVE (AFU_ORTHOLOGUE AFUA_1G03140)-RELATED"/>
    <property type="match status" value="1"/>
</dbReference>
<accession>J9H148</accession>
<dbReference type="Gene3D" id="3.20.20.80">
    <property type="entry name" value="Glycosidases"/>
    <property type="match status" value="1"/>
</dbReference>
<evidence type="ECO:0000256" key="1">
    <source>
        <dbReference type="ARBA" id="ARBA00007806"/>
    </source>
</evidence>
<keyword evidence="3" id="KW-0378">Hydrolase</keyword>